<dbReference type="AlphaFoldDB" id="A0ABD1PR88"/>
<reference evidence="2" key="1">
    <citation type="submission" date="2024-07" db="EMBL/GenBank/DDBJ databases">
        <title>Two chromosome-level genome assemblies of Korean endemic species Abeliophyllum distichum and Forsythia ovata (Oleaceae).</title>
        <authorList>
            <person name="Jang H."/>
        </authorList>
    </citation>
    <scope>NUCLEOTIDE SEQUENCE [LARGE SCALE GENOMIC DNA]</scope>
</reference>
<evidence type="ECO:0000313" key="2">
    <source>
        <dbReference type="Proteomes" id="UP001604336"/>
    </source>
</evidence>
<sequence length="144" mass="16405">MGEVAQFLYRRDDAWSLPGRDFEHSKLTDSLLILNLFVSHNIDSSTHRTTISDTRARFLYYLAHRRKIDLESYIYTLISTPGFQIDKWHTDAIFPSLISGICEEAGVQFFTAEPVMKSNGPINQYALENTRRHTARAVGVAPAI</sequence>
<proteinExistence type="predicted"/>
<evidence type="ECO:0000313" key="1">
    <source>
        <dbReference type="EMBL" id="KAL2466437.1"/>
    </source>
</evidence>
<accession>A0ABD1PR88</accession>
<keyword evidence="2" id="KW-1185">Reference proteome</keyword>
<dbReference type="Proteomes" id="UP001604336">
    <property type="component" value="Unassembled WGS sequence"/>
</dbReference>
<dbReference type="EMBL" id="JBFOLK010000013">
    <property type="protein sequence ID" value="KAL2466437.1"/>
    <property type="molecule type" value="Genomic_DNA"/>
</dbReference>
<comment type="caution">
    <text evidence="1">The sequence shown here is derived from an EMBL/GenBank/DDBJ whole genome shotgun (WGS) entry which is preliminary data.</text>
</comment>
<name>A0ABD1PR88_9LAMI</name>
<gene>
    <name evidence="1" type="ORF">Adt_42288</name>
</gene>
<protein>
    <submittedName>
        <fullName evidence="1">Uncharacterized protein</fullName>
    </submittedName>
</protein>
<organism evidence="1 2">
    <name type="scientific">Abeliophyllum distichum</name>
    <dbReference type="NCBI Taxonomy" id="126358"/>
    <lineage>
        <taxon>Eukaryota</taxon>
        <taxon>Viridiplantae</taxon>
        <taxon>Streptophyta</taxon>
        <taxon>Embryophyta</taxon>
        <taxon>Tracheophyta</taxon>
        <taxon>Spermatophyta</taxon>
        <taxon>Magnoliopsida</taxon>
        <taxon>eudicotyledons</taxon>
        <taxon>Gunneridae</taxon>
        <taxon>Pentapetalae</taxon>
        <taxon>asterids</taxon>
        <taxon>lamiids</taxon>
        <taxon>Lamiales</taxon>
        <taxon>Oleaceae</taxon>
        <taxon>Forsythieae</taxon>
        <taxon>Abeliophyllum</taxon>
    </lineage>
</organism>